<keyword evidence="2" id="KW-1185">Reference proteome</keyword>
<dbReference type="NCBIfam" id="TIGR02497">
    <property type="entry name" value="yscI_hrpB_dom"/>
    <property type="match status" value="1"/>
</dbReference>
<reference evidence="1 2" key="1">
    <citation type="submission" date="2012-11" db="EMBL/GenBank/DDBJ databases">
        <title>Genome assembly of Thiorhodococcus sp. AK35.</title>
        <authorList>
            <person name="Nupur N."/>
            <person name="Khatri I."/>
            <person name="Subramanian S."/>
            <person name="Pinnaka A."/>
        </authorList>
    </citation>
    <scope>NUCLEOTIDE SEQUENCE [LARGE SCALE GENOMIC DNA]</scope>
    <source>
        <strain evidence="1 2">AK35</strain>
    </source>
</reference>
<dbReference type="OrthoDB" id="9854737at2"/>
<gene>
    <name evidence="1" type="ORF">D779_1173</name>
</gene>
<organism evidence="1 2">
    <name type="scientific">Imhoffiella purpurea</name>
    <dbReference type="NCBI Taxonomy" id="1249627"/>
    <lineage>
        <taxon>Bacteria</taxon>
        <taxon>Pseudomonadati</taxon>
        <taxon>Pseudomonadota</taxon>
        <taxon>Gammaproteobacteria</taxon>
        <taxon>Chromatiales</taxon>
        <taxon>Chromatiaceae</taxon>
        <taxon>Imhoffiella</taxon>
    </lineage>
</organism>
<proteinExistence type="predicted"/>
<protein>
    <submittedName>
        <fullName evidence="1">Uncharacterized protein</fullName>
    </submittedName>
</protein>
<dbReference type="RefSeq" id="WP_043752149.1">
    <property type="nucleotide sequence ID" value="NZ_AONC01000023.1"/>
</dbReference>
<dbReference type="EMBL" id="AONC01000023">
    <property type="protein sequence ID" value="EXJ15666.1"/>
    <property type="molecule type" value="Genomic_DNA"/>
</dbReference>
<evidence type="ECO:0000313" key="1">
    <source>
        <dbReference type="EMBL" id="EXJ15666.1"/>
    </source>
</evidence>
<dbReference type="AlphaFoldDB" id="W9VF86"/>
<comment type="caution">
    <text evidence="1">The sequence shown here is derived from an EMBL/GenBank/DDBJ whole genome shotgun (WGS) entry which is preliminary data.</text>
</comment>
<dbReference type="InterPro" id="IPR012670">
    <property type="entry name" value="T3SS_YscI/HrpB"/>
</dbReference>
<dbReference type="STRING" id="1249627.D779_1173"/>
<dbReference type="Pfam" id="PF17001">
    <property type="entry name" value="T3SS_basalb_I"/>
    <property type="match status" value="1"/>
</dbReference>
<name>W9VF86_9GAMM</name>
<evidence type="ECO:0000313" key="2">
    <source>
        <dbReference type="Proteomes" id="UP000019460"/>
    </source>
</evidence>
<accession>W9VF86</accession>
<dbReference type="GO" id="GO:0030254">
    <property type="term" value="P:protein secretion by the type III secretion system"/>
    <property type="evidence" value="ECO:0007669"/>
    <property type="project" value="InterPro"/>
</dbReference>
<dbReference type="Proteomes" id="UP000019460">
    <property type="component" value="Unassembled WGS sequence"/>
</dbReference>
<sequence>MIDPVTAYAVGPLASLDPVPQMTVPLPMPAVGAADQARFQAALHPVRDTPPGTGVDAAWSGQSLETPVSPGDRILQGMERLRTRYREVGAALESSVHETQMNPQELLGLQMQMAQVTLGTQLIGQVASKLEQNLNTLLKAS</sequence>